<keyword evidence="1" id="KW-0479">Metal-binding</keyword>
<proteinExistence type="predicted"/>
<evidence type="ECO:0000256" key="2">
    <source>
        <dbReference type="ARBA" id="ARBA00022771"/>
    </source>
</evidence>
<keyword evidence="8" id="KW-1185">Reference proteome</keyword>
<accession>A0A8J5J8X3</accession>
<name>A0A8J5J8X3_9STRA</name>
<sequence length="859" mass="93527">MTISGDICAFFFEPVHDPDAPHPAPPPLPPSPSAPKKRGRKKSVSLGGANRHRCKVCHNVYTQAVSTGYTNLLTHLRIKHPDWEEMFKSQQLESAAPVASSSEENGTKFSTRAGSPSTTTSTAPKQKQTAGRKRGPVYEHFEDSPLTPGKKQKTMRCMYCHEDTAQLSARLKLHLSTKCPEVPEDVKAKYAGAVGLMSNKVEGTVVNKSEAVAKAESVAAAPETSTTFMSPATKPATTAFKSPTTKLQQKASPLVVSKGNLRVFEEKLTAAMIVTSAPWSLLDNVDFCEAMETLHPASQNFPLTATRARSEVLDRILQKYDRDCKDILATSNAITLTISNTDVGADGVKKTTYIAVDEWRRAFVLAAGRNPSVSPYVTEVLSVLSTLPSSSSSANIFLCAPTSGTYTRARQELQRDASDSYKPITLMGVCMSQQTALLLHALLQCSMSLEDALDNTVLIAGALHDIPSLRDRVLRGIYADISDAAEAVNAFAPVSGSSWHSVAMAVKQATRLEAFLRVAISQESKDSSSSLPKLRPLVDMSSSDMAWNTLRHTAQLLVPLNYISALSELQSTTSGQLLSLWIWLFGAATRSPLLDGKSNALATSFMQRLECYVEEHFVACMVLDPRVHGAGLSVSGLRRARGITVRVANSLIPNFNENNFIRSYNDYVKQQGDFGEPGVWNPANTSSPMEFWGDYEGDPMHNQLAVVAKTVCSFVPHTCSMEELWAAHAQRTQSANTEVSSEHEKCTKIRRGAALNARATAKEVVSRFQPLLAIDDEPSVEEFLQSNAAIQGNDEQDSSSRHLLVRSVLESVQDGLEDDEAGSNVRSMTLDASWFDISSAGLDKIRSSVEKYLSAVVQE</sequence>
<dbReference type="InterPro" id="IPR003656">
    <property type="entry name" value="Znf_BED"/>
</dbReference>
<dbReference type="EMBL" id="JAENGY010000262">
    <property type="protein sequence ID" value="KAG6967726.1"/>
    <property type="molecule type" value="Genomic_DNA"/>
</dbReference>
<feature type="domain" description="BED-type" evidence="6">
    <location>
        <begin position="132"/>
        <end position="186"/>
    </location>
</feature>
<protein>
    <recommendedName>
        <fullName evidence="6">BED-type domain-containing protein</fullName>
    </recommendedName>
</protein>
<gene>
    <name evidence="7" type="ORF">JG688_00006170</name>
</gene>
<evidence type="ECO:0000256" key="1">
    <source>
        <dbReference type="ARBA" id="ARBA00022723"/>
    </source>
</evidence>
<feature type="region of interest" description="Disordered" evidence="5">
    <location>
        <begin position="89"/>
        <end position="149"/>
    </location>
</feature>
<organism evidence="7 8">
    <name type="scientific">Phytophthora aleatoria</name>
    <dbReference type="NCBI Taxonomy" id="2496075"/>
    <lineage>
        <taxon>Eukaryota</taxon>
        <taxon>Sar</taxon>
        <taxon>Stramenopiles</taxon>
        <taxon>Oomycota</taxon>
        <taxon>Peronosporomycetes</taxon>
        <taxon>Peronosporales</taxon>
        <taxon>Peronosporaceae</taxon>
        <taxon>Phytophthora</taxon>
    </lineage>
</organism>
<reference evidence="7" key="1">
    <citation type="submission" date="2021-01" db="EMBL/GenBank/DDBJ databases">
        <title>Phytophthora aleatoria, a newly-described species from Pinus radiata is distinct from Phytophthora cactorum isolates based on comparative genomics.</title>
        <authorList>
            <person name="Mcdougal R."/>
            <person name="Panda P."/>
            <person name="Williams N."/>
            <person name="Studholme D.J."/>
        </authorList>
    </citation>
    <scope>NUCLEOTIDE SEQUENCE</scope>
    <source>
        <strain evidence="7">NZFS 4037</strain>
    </source>
</reference>
<dbReference type="GO" id="GO:0003677">
    <property type="term" value="F:DNA binding"/>
    <property type="evidence" value="ECO:0007669"/>
    <property type="project" value="InterPro"/>
</dbReference>
<feature type="compositionally biased region" description="Low complexity" evidence="5">
    <location>
        <begin position="116"/>
        <end position="129"/>
    </location>
</feature>
<keyword evidence="2 4" id="KW-0863">Zinc-finger</keyword>
<comment type="caution">
    <text evidence="7">The sequence shown here is derived from an EMBL/GenBank/DDBJ whole genome shotgun (WGS) entry which is preliminary data.</text>
</comment>
<evidence type="ECO:0000256" key="5">
    <source>
        <dbReference type="SAM" id="MobiDB-lite"/>
    </source>
</evidence>
<dbReference type="Proteomes" id="UP000709295">
    <property type="component" value="Unassembled WGS sequence"/>
</dbReference>
<evidence type="ECO:0000313" key="7">
    <source>
        <dbReference type="EMBL" id="KAG6967726.1"/>
    </source>
</evidence>
<feature type="region of interest" description="Disordered" evidence="5">
    <location>
        <begin position="16"/>
        <end position="48"/>
    </location>
</feature>
<feature type="compositionally biased region" description="Low complexity" evidence="5">
    <location>
        <begin position="93"/>
        <end position="104"/>
    </location>
</feature>
<dbReference type="AlphaFoldDB" id="A0A8J5J8X3"/>
<dbReference type="PROSITE" id="PS50808">
    <property type="entry name" value="ZF_BED"/>
    <property type="match status" value="1"/>
</dbReference>
<feature type="compositionally biased region" description="Pro residues" evidence="5">
    <location>
        <begin position="21"/>
        <end position="33"/>
    </location>
</feature>
<keyword evidence="3" id="KW-0862">Zinc</keyword>
<evidence type="ECO:0000256" key="3">
    <source>
        <dbReference type="ARBA" id="ARBA00022833"/>
    </source>
</evidence>
<evidence type="ECO:0000256" key="4">
    <source>
        <dbReference type="PROSITE-ProRule" id="PRU00027"/>
    </source>
</evidence>
<evidence type="ECO:0000313" key="8">
    <source>
        <dbReference type="Proteomes" id="UP000709295"/>
    </source>
</evidence>
<dbReference type="Pfam" id="PF02892">
    <property type="entry name" value="zf-BED"/>
    <property type="match status" value="1"/>
</dbReference>
<dbReference type="GO" id="GO:0008270">
    <property type="term" value="F:zinc ion binding"/>
    <property type="evidence" value="ECO:0007669"/>
    <property type="project" value="UniProtKB-KW"/>
</dbReference>
<evidence type="ECO:0000259" key="6">
    <source>
        <dbReference type="PROSITE" id="PS50808"/>
    </source>
</evidence>